<name>A0A1G4QZ41_9BACL</name>
<protein>
    <recommendedName>
        <fullName evidence="3">HNH endonuclease</fullName>
    </recommendedName>
</protein>
<organism evidence="1 2">
    <name type="scientific">Paenibacillus tianmuensis</name>
    <dbReference type="NCBI Taxonomy" id="624147"/>
    <lineage>
        <taxon>Bacteria</taxon>
        <taxon>Bacillati</taxon>
        <taxon>Bacillota</taxon>
        <taxon>Bacilli</taxon>
        <taxon>Bacillales</taxon>
        <taxon>Paenibacillaceae</taxon>
        <taxon>Paenibacillus</taxon>
    </lineage>
</organism>
<dbReference type="AlphaFoldDB" id="A0A1G4QZ41"/>
<evidence type="ECO:0000313" key="1">
    <source>
        <dbReference type="EMBL" id="SCW49910.1"/>
    </source>
</evidence>
<evidence type="ECO:0000313" key="2">
    <source>
        <dbReference type="Proteomes" id="UP000198601"/>
    </source>
</evidence>
<sequence length="191" mass="22015">MSVSNIPDKVKVRLWGKAAGRCQYEGCNKPLWLDPLTKVEFNISYIAHIVADKPNGPRGDSVLSEKLKNDIENLMLACDEHHRLIDKVDVEGHPVTRLKEMKRKHEQRIEMLTSITEDYQSHVLLYGANVGQHHSPVSWDKAVYAMHPERYPAEKPAVELGIGNSPFKDNESFYWEMERQNLNLPTRLNRD</sequence>
<evidence type="ECO:0008006" key="3">
    <source>
        <dbReference type="Google" id="ProtNLM"/>
    </source>
</evidence>
<accession>A0A1G4QZ41</accession>
<dbReference type="RefSeq" id="WP_217266706.1">
    <property type="nucleotide sequence ID" value="NZ_FMTT01000010.1"/>
</dbReference>
<dbReference type="EMBL" id="FMTT01000010">
    <property type="protein sequence ID" value="SCW49910.1"/>
    <property type="molecule type" value="Genomic_DNA"/>
</dbReference>
<dbReference type="STRING" id="624147.SAMN04487970_101021"/>
<proteinExistence type="predicted"/>
<dbReference type="Proteomes" id="UP000198601">
    <property type="component" value="Unassembled WGS sequence"/>
</dbReference>
<gene>
    <name evidence="1" type="ORF">SAMN04487970_101021</name>
</gene>
<reference evidence="2" key="1">
    <citation type="submission" date="2016-10" db="EMBL/GenBank/DDBJ databases">
        <authorList>
            <person name="Varghese N."/>
            <person name="Submissions S."/>
        </authorList>
    </citation>
    <scope>NUCLEOTIDE SEQUENCE [LARGE SCALE GENOMIC DNA]</scope>
    <source>
        <strain evidence="2">CGMCC 1.8946</strain>
    </source>
</reference>
<keyword evidence="2" id="KW-1185">Reference proteome</keyword>